<organism evidence="1">
    <name type="scientific">Siphoviridae sp. ctmAU6</name>
    <dbReference type="NCBI Taxonomy" id="2826451"/>
    <lineage>
        <taxon>Viruses</taxon>
        <taxon>Duplodnaviria</taxon>
        <taxon>Heunggongvirae</taxon>
        <taxon>Uroviricota</taxon>
        <taxon>Caudoviricetes</taxon>
    </lineage>
</organism>
<evidence type="ECO:0000313" key="1">
    <source>
        <dbReference type="EMBL" id="DAD80882.1"/>
    </source>
</evidence>
<protein>
    <submittedName>
        <fullName evidence="1">Uncharacterized protein</fullName>
    </submittedName>
</protein>
<accession>A0A8S5MF88</accession>
<sequence length="55" mass="6427">MSCKYSYFDDGIFLCSLRRHKQQCILGKPDLKKCMANGYKKYKEGIKCKNTNKIS</sequence>
<name>A0A8S5MF88_9CAUD</name>
<reference evidence="1" key="1">
    <citation type="journal article" date="2021" name="Proc. Natl. Acad. Sci. U.S.A.">
        <title>A Catalog of Tens of Thousands of Viruses from Human Metagenomes Reveals Hidden Associations with Chronic Diseases.</title>
        <authorList>
            <person name="Tisza M.J."/>
            <person name="Buck C.B."/>
        </authorList>
    </citation>
    <scope>NUCLEOTIDE SEQUENCE</scope>
    <source>
        <strain evidence="1">CtmAU6</strain>
    </source>
</reference>
<dbReference type="EMBL" id="BK014889">
    <property type="protein sequence ID" value="DAD80882.1"/>
    <property type="molecule type" value="Genomic_DNA"/>
</dbReference>
<proteinExistence type="predicted"/>